<name>A0AAD4D1Y0_9FUNG</name>
<evidence type="ECO:0000313" key="2">
    <source>
        <dbReference type="EMBL" id="KAG0249981.1"/>
    </source>
</evidence>
<feature type="compositionally biased region" description="Polar residues" evidence="1">
    <location>
        <begin position="342"/>
        <end position="353"/>
    </location>
</feature>
<proteinExistence type="predicted"/>
<feature type="region of interest" description="Disordered" evidence="1">
    <location>
        <begin position="336"/>
        <end position="418"/>
    </location>
</feature>
<feature type="compositionally biased region" description="Gly residues" evidence="1">
    <location>
        <begin position="362"/>
        <end position="373"/>
    </location>
</feature>
<reference evidence="2" key="1">
    <citation type="journal article" date="2020" name="Fungal Divers.">
        <title>Resolving the Mortierellaceae phylogeny through synthesis of multi-gene phylogenetics and phylogenomics.</title>
        <authorList>
            <person name="Vandepol N."/>
            <person name="Liber J."/>
            <person name="Desiro A."/>
            <person name="Na H."/>
            <person name="Kennedy M."/>
            <person name="Barry K."/>
            <person name="Grigoriev I.V."/>
            <person name="Miller A.N."/>
            <person name="O'Donnell K."/>
            <person name="Stajich J.E."/>
            <person name="Bonito G."/>
        </authorList>
    </citation>
    <scope>NUCLEOTIDE SEQUENCE</scope>
    <source>
        <strain evidence="2">NRRL 28262</strain>
    </source>
</reference>
<dbReference type="Proteomes" id="UP001194580">
    <property type="component" value="Unassembled WGS sequence"/>
</dbReference>
<keyword evidence="3" id="KW-1185">Reference proteome</keyword>
<evidence type="ECO:0000313" key="3">
    <source>
        <dbReference type="Proteomes" id="UP001194580"/>
    </source>
</evidence>
<comment type="caution">
    <text evidence="2">The sequence shown here is derived from an EMBL/GenBank/DDBJ whole genome shotgun (WGS) entry which is preliminary data.</text>
</comment>
<organism evidence="2 3">
    <name type="scientific">Linnemannia exigua</name>
    <dbReference type="NCBI Taxonomy" id="604196"/>
    <lineage>
        <taxon>Eukaryota</taxon>
        <taxon>Fungi</taxon>
        <taxon>Fungi incertae sedis</taxon>
        <taxon>Mucoromycota</taxon>
        <taxon>Mortierellomycotina</taxon>
        <taxon>Mortierellomycetes</taxon>
        <taxon>Mortierellales</taxon>
        <taxon>Mortierellaceae</taxon>
        <taxon>Linnemannia</taxon>
    </lineage>
</organism>
<dbReference type="AlphaFoldDB" id="A0AAD4D1Y0"/>
<accession>A0AAD4D1Y0</accession>
<feature type="compositionally biased region" description="Gly residues" evidence="1">
    <location>
        <begin position="386"/>
        <end position="397"/>
    </location>
</feature>
<feature type="compositionally biased region" description="Low complexity" evidence="1">
    <location>
        <begin position="374"/>
        <end position="384"/>
    </location>
</feature>
<gene>
    <name evidence="2" type="ORF">BGZ95_007350</name>
</gene>
<sequence length="418" mass="46576">MALRARMIAAGEKATDVDEQRLHILDSEVDVLRKQTAEWNAMLDDLERADRAEKRTVPIVVAHHGDMGTVVSRGRTGEIKLTPEYPRFHRKVEAHLMPILDRKTQGQLISNVREFLYEIKRVGRLKRPDDFEDVCYVIVSLANLDKKVADAFSAAHEKDPKGEWGWDRCEQVFVDSALTLNEKSEEVELFAKAGRDKGESYKEFEYRLRRLVEVYRVKELPKHADVALSIQMSIPSVALTVMQMGQVIKMILQHINMAMPDINTLDFLVDSISNVHGPDDCDEWKKVIDENKRRKAAKETEENRLVQQVKDRHQNHNKKTTVMAAAATTASVHVGGVGGGSQNTNPVSTNNYQGNRGPSGPFRGGRGGRGGRGNFVNNGVQRGDGANRGRGGYGQGGQASDRFHPFQAKNGNGGNQQG</sequence>
<protein>
    <submittedName>
        <fullName evidence="2">Uncharacterized protein</fullName>
    </submittedName>
</protein>
<dbReference type="EMBL" id="JAAAIL010003572">
    <property type="protein sequence ID" value="KAG0249981.1"/>
    <property type="molecule type" value="Genomic_DNA"/>
</dbReference>
<evidence type="ECO:0000256" key="1">
    <source>
        <dbReference type="SAM" id="MobiDB-lite"/>
    </source>
</evidence>